<feature type="region of interest" description="Disordered" evidence="1">
    <location>
        <begin position="57"/>
        <end position="95"/>
    </location>
</feature>
<sequence length="559" mass="63111">MALDTKSAFSTANFQRATTHILQKRKISQGRACESESLKRSKTKKYNTIASCESGTLKRKKTGNTEPCPSVNEDIPSPLPTHMENSSSETVNEGQETDWDCEDKQREAALFLLQLKEKTKLQQSVIDNVVQGVTVLFKKSVHRLKRKVTELLESEGLSDIAASDSLQDLWRDEATPFEGLETNHLQEQYMNSTFPCVKPKCFGMGKSLIPVGYGSKRRIKERSDCFYYIPILETLRALLNNKQIIEEVLKEPQYRSDGKLGEFIDGAVFSNHEVFSSDAQALQIILYYDDCDLCNSAGSRVTKHKIAFFYFTLGNLKHELRCKLDAIILLAVVKTADLKKYGFDEVLKPLLDDLKKLASDDGYHFTVGNSAIPLRGAVSVFCGDTPASQLAGGFKEGVAFALKCCRHCEASQADMQNIFDESQCVLRSEARLESQYKRMDSFPALAQHYSVNYGLDRKSILSEFPGFKITEQLPQDLMHILLEGVMPNVVKYLLQHYTAKGLITVAQINSRIMEFEYGYSQVKDKPEPINPESLKDKPGKHICKDVAKMWILFQYCPLF</sequence>
<evidence type="ECO:0000256" key="1">
    <source>
        <dbReference type="SAM" id="MobiDB-lite"/>
    </source>
</evidence>
<dbReference type="AlphaFoldDB" id="A0AAD9Q088"/>
<accession>A0AAD9Q088</accession>
<comment type="caution">
    <text evidence="2">The sequence shown here is derived from an EMBL/GenBank/DDBJ whole genome shotgun (WGS) entry which is preliminary data.</text>
</comment>
<gene>
    <name evidence="2" type="ORF">P5673_026448</name>
</gene>
<reference evidence="2" key="1">
    <citation type="journal article" date="2023" name="G3 (Bethesda)">
        <title>Whole genome assembly and annotation of the endangered Caribbean coral Acropora cervicornis.</title>
        <authorList>
            <person name="Selwyn J.D."/>
            <person name="Vollmer S.V."/>
        </authorList>
    </citation>
    <scope>NUCLEOTIDE SEQUENCE</scope>
    <source>
        <strain evidence="2">K2</strain>
    </source>
</reference>
<reference evidence="2" key="2">
    <citation type="journal article" date="2023" name="Science">
        <title>Genomic signatures of disease resistance in endangered staghorn corals.</title>
        <authorList>
            <person name="Vollmer S.V."/>
            <person name="Selwyn J.D."/>
            <person name="Despard B.A."/>
            <person name="Roesel C.L."/>
        </authorList>
    </citation>
    <scope>NUCLEOTIDE SEQUENCE</scope>
    <source>
        <strain evidence="2">K2</strain>
    </source>
</reference>
<protein>
    <submittedName>
        <fullName evidence="2">Uncharacterized protein</fullName>
    </submittedName>
</protein>
<evidence type="ECO:0000313" key="3">
    <source>
        <dbReference type="Proteomes" id="UP001249851"/>
    </source>
</evidence>
<keyword evidence="3" id="KW-1185">Reference proteome</keyword>
<dbReference type="EMBL" id="JARQWQ010000087">
    <property type="protein sequence ID" value="KAK2552368.1"/>
    <property type="molecule type" value="Genomic_DNA"/>
</dbReference>
<organism evidence="2 3">
    <name type="scientific">Acropora cervicornis</name>
    <name type="common">Staghorn coral</name>
    <dbReference type="NCBI Taxonomy" id="6130"/>
    <lineage>
        <taxon>Eukaryota</taxon>
        <taxon>Metazoa</taxon>
        <taxon>Cnidaria</taxon>
        <taxon>Anthozoa</taxon>
        <taxon>Hexacorallia</taxon>
        <taxon>Scleractinia</taxon>
        <taxon>Astrocoeniina</taxon>
        <taxon>Acroporidae</taxon>
        <taxon>Acropora</taxon>
    </lineage>
</organism>
<name>A0AAD9Q088_ACRCE</name>
<feature type="compositionally biased region" description="Polar residues" evidence="1">
    <location>
        <begin position="83"/>
        <end position="94"/>
    </location>
</feature>
<evidence type="ECO:0000313" key="2">
    <source>
        <dbReference type="EMBL" id="KAK2552368.1"/>
    </source>
</evidence>
<proteinExistence type="predicted"/>
<dbReference type="Proteomes" id="UP001249851">
    <property type="component" value="Unassembled WGS sequence"/>
</dbReference>